<feature type="compositionally biased region" description="Acidic residues" evidence="1">
    <location>
        <begin position="134"/>
        <end position="143"/>
    </location>
</feature>
<gene>
    <name evidence="2" type="ORF">Naga_100051g7</name>
</gene>
<evidence type="ECO:0000313" key="3">
    <source>
        <dbReference type="Proteomes" id="UP000019335"/>
    </source>
</evidence>
<proteinExistence type="predicted"/>
<feature type="compositionally biased region" description="Low complexity" evidence="1">
    <location>
        <begin position="52"/>
        <end position="67"/>
    </location>
</feature>
<feature type="compositionally biased region" description="Low complexity" evidence="1">
    <location>
        <begin position="101"/>
        <end position="113"/>
    </location>
</feature>
<feature type="compositionally biased region" description="Low complexity" evidence="1">
    <location>
        <begin position="189"/>
        <end position="203"/>
    </location>
</feature>
<evidence type="ECO:0000256" key="1">
    <source>
        <dbReference type="SAM" id="MobiDB-lite"/>
    </source>
</evidence>
<reference evidence="2 3" key="1">
    <citation type="journal article" date="2014" name="Mol. Plant">
        <title>Chromosome Scale Genome Assembly and Transcriptome Profiling of Nannochloropsis gaditana in Nitrogen Depletion.</title>
        <authorList>
            <person name="Corteggiani Carpinelli E."/>
            <person name="Telatin A."/>
            <person name="Vitulo N."/>
            <person name="Forcato C."/>
            <person name="D'Angelo M."/>
            <person name="Schiavon R."/>
            <person name="Vezzi A."/>
            <person name="Giacometti G.M."/>
            <person name="Morosinotto T."/>
            <person name="Valle G."/>
        </authorList>
    </citation>
    <scope>NUCLEOTIDE SEQUENCE [LARGE SCALE GENOMIC DNA]</scope>
    <source>
        <strain evidence="2 3">B-31</strain>
    </source>
</reference>
<comment type="caution">
    <text evidence="2">The sequence shown here is derived from an EMBL/GenBank/DDBJ whole genome shotgun (WGS) entry which is preliminary data.</text>
</comment>
<dbReference type="AlphaFoldDB" id="W7TE75"/>
<feature type="region of interest" description="Disordered" evidence="1">
    <location>
        <begin position="164"/>
        <end position="203"/>
    </location>
</feature>
<feature type="compositionally biased region" description="Polar residues" evidence="1">
    <location>
        <begin position="78"/>
        <end position="100"/>
    </location>
</feature>
<organism evidence="2 3">
    <name type="scientific">Nannochloropsis gaditana</name>
    <dbReference type="NCBI Taxonomy" id="72520"/>
    <lineage>
        <taxon>Eukaryota</taxon>
        <taxon>Sar</taxon>
        <taxon>Stramenopiles</taxon>
        <taxon>Ochrophyta</taxon>
        <taxon>Eustigmatophyceae</taxon>
        <taxon>Eustigmatales</taxon>
        <taxon>Monodopsidaceae</taxon>
        <taxon>Nannochloropsis</taxon>
    </lineage>
</organism>
<dbReference type="EMBL" id="AZIL01002355">
    <property type="protein sequence ID" value="EWM21848.1"/>
    <property type="molecule type" value="Genomic_DNA"/>
</dbReference>
<evidence type="ECO:0000313" key="2">
    <source>
        <dbReference type="EMBL" id="EWM21848.1"/>
    </source>
</evidence>
<protein>
    <submittedName>
        <fullName evidence="2">Uncharacterized protein</fullName>
    </submittedName>
</protein>
<keyword evidence="3" id="KW-1185">Reference proteome</keyword>
<accession>W7TE75</accession>
<dbReference type="Proteomes" id="UP000019335">
    <property type="component" value="Unassembled WGS sequence"/>
</dbReference>
<name>W7TE75_9STRA</name>
<sequence>MDLVGLRNGGGRRPSTRLNEGDTQSRRSGSGRGERSDLQPRLEPLVISEKLSSSSAGNGSQSTSTGSKASPMDCTILPSLNTSRGSVSFPTPASNSQGNGLSRSLSSASIMSSPLPPLVQTPHSNGAVSASFFTEDEEDSEEETSPHAKEVMVALSRSKTKDTNLPLLVPSLGKGSRGADTDIPSNQKTSSALSAALRTSESS</sequence>
<feature type="region of interest" description="Disordered" evidence="1">
    <location>
        <begin position="1"/>
        <end position="150"/>
    </location>
</feature>